<dbReference type="EMBL" id="JACIEZ010000003">
    <property type="protein sequence ID" value="MBB4064755.1"/>
    <property type="molecule type" value="Genomic_DNA"/>
</dbReference>
<proteinExistence type="predicted"/>
<evidence type="ECO:0000313" key="3">
    <source>
        <dbReference type="Proteomes" id="UP000528286"/>
    </source>
</evidence>
<evidence type="ECO:0000256" key="1">
    <source>
        <dbReference type="SAM" id="MobiDB-lite"/>
    </source>
</evidence>
<feature type="compositionally biased region" description="Basic and acidic residues" evidence="1">
    <location>
        <begin position="13"/>
        <end position="34"/>
    </location>
</feature>
<comment type="caution">
    <text evidence="2">The sequence shown here is derived from an EMBL/GenBank/DDBJ whole genome shotgun (WGS) entry which is preliminary data.</text>
</comment>
<dbReference type="RefSeq" id="WP_382340034.1">
    <property type="nucleotide sequence ID" value="NZ_JBHLUV010000001.1"/>
</dbReference>
<feature type="region of interest" description="Disordered" evidence="1">
    <location>
        <begin position="177"/>
        <end position="207"/>
    </location>
</feature>
<evidence type="ECO:0000313" key="2">
    <source>
        <dbReference type="EMBL" id="MBB4064755.1"/>
    </source>
</evidence>
<dbReference type="Proteomes" id="UP000528286">
    <property type="component" value="Unassembled WGS sequence"/>
</dbReference>
<protein>
    <submittedName>
        <fullName evidence="2">Uncharacterized protein</fullName>
    </submittedName>
</protein>
<feature type="region of interest" description="Disordered" evidence="1">
    <location>
        <begin position="57"/>
        <end position="85"/>
    </location>
</feature>
<feature type="compositionally biased region" description="Low complexity" evidence="1">
    <location>
        <begin position="57"/>
        <end position="66"/>
    </location>
</feature>
<reference evidence="2 3" key="1">
    <citation type="submission" date="2020-08" db="EMBL/GenBank/DDBJ databases">
        <title>Genomic Encyclopedia of Type Strains, Phase IV (KMG-IV): sequencing the most valuable type-strain genomes for metagenomic binning, comparative biology and taxonomic classification.</title>
        <authorList>
            <person name="Goeker M."/>
        </authorList>
    </citation>
    <scope>NUCLEOTIDE SEQUENCE [LARGE SCALE GENOMIC DNA]</scope>
    <source>
        <strain evidence="2 3">DSM 29853</strain>
    </source>
</reference>
<sequence>MMIMQQRKKRHRTCADRMRRDLAERQRQRRRGDPAGKILLQLLALLSAGLAVLPPLPSLSARSPRPQRAPGPSAPAPVDESCGPAADARERGIDLTYYPPSSRAAPTWSRMVKDLRRPGAAGRKAREMIEYRVPVAAVPWLRTRILLEDWRALRLLGQHGATDAEISAAALVEAKKWEAAQPKPAEPKPDPEPDSPGDPVSGPGLKP</sequence>
<name>A0A7W6J4R2_9HYPH</name>
<accession>A0A7W6J4R2</accession>
<gene>
    <name evidence="2" type="ORF">GGR23_001942</name>
</gene>
<dbReference type="AlphaFoldDB" id="A0A7W6J4R2"/>
<feature type="region of interest" description="Disordered" evidence="1">
    <location>
        <begin position="1"/>
        <end position="34"/>
    </location>
</feature>
<feature type="compositionally biased region" description="Basic residues" evidence="1">
    <location>
        <begin position="1"/>
        <end position="12"/>
    </location>
</feature>
<keyword evidence="3" id="KW-1185">Reference proteome</keyword>
<organism evidence="2 3">
    <name type="scientific">Gellertiella hungarica</name>
    <dbReference type="NCBI Taxonomy" id="1572859"/>
    <lineage>
        <taxon>Bacteria</taxon>
        <taxon>Pseudomonadati</taxon>
        <taxon>Pseudomonadota</taxon>
        <taxon>Alphaproteobacteria</taxon>
        <taxon>Hyphomicrobiales</taxon>
        <taxon>Rhizobiaceae</taxon>
        <taxon>Gellertiella</taxon>
    </lineage>
</organism>